<dbReference type="NCBIfam" id="NF033129">
    <property type="entry name" value="macro_glyco_Mgt"/>
    <property type="match status" value="1"/>
</dbReference>
<dbReference type="NCBIfam" id="TIGR01426">
    <property type="entry name" value="MGT"/>
    <property type="match status" value="1"/>
</dbReference>
<dbReference type="SUPFAM" id="SSF53756">
    <property type="entry name" value="UDP-Glycosyltransferase/glycogen phosphorylase"/>
    <property type="match status" value="1"/>
</dbReference>
<evidence type="ECO:0000256" key="2">
    <source>
        <dbReference type="ARBA" id="ARBA00022679"/>
    </source>
</evidence>
<reference evidence="4" key="2">
    <citation type="submission" date="2020-09" db="EMBL/GenBank/DDBJ databases">
        <authorList>
            <person name="Sun Q."/>
            <person name="Ohkuma M."/>
        </authorList>
    </citation>
    <scope>NUCLEOTIDE SEQUENCE</scope>
    <source>
        <strain evidence="4">JCM 4346</strain>
    </source>
</reference>
<evidence type="ECO:0000313" key="4">
    <source>
        <dbReference type="EMBL" id="GGR26680.1"/>
    </source>
</evidence>
<proteinExistence type="inferred from homology"/>
<evidence type="ECO:0000259" key="3">
    <source>
        <dbReference type="Pfam" id="PF06722"/>
    </source>
</evidence>
<dbReference type="InterPro" id="IPR006326">
    <property type="entry name" value="UDPGT_MGT-like"/>
</dbReference>
<gene>
    <name evidence="4" type="ORF">GCM10010251_48580</name>
</gene>
<feature type="domain" description="Erythromycin biosynthesis protein CIII-like C-terminal" evidence="3">
    <location>
        <begin position="279"/>
        <end position="386"/>
    </location>
</feature>
<dbReference type="Proteomes" id="UP000658320">
    <property type="component" value="Unassembled WGS sequence"/>
</dbReference>
<dbReference type="Pfam" id="PF06722">
    <property type="entry name" value="EryCIII-like_C"/>
    <property type="match status" value="1"/>
</dbReference>
<dbReference type="Gene3D" id="3.40.50.2000">
    <property type="entry name" value="Glycogen Phosphorylase B"/>
    <property type="match status" value="2"/>
</dbReference>
<sequence length="406" mass="43659">MTTSADLTTPAHIAMFSIAAHGHVNPSLEVIRELVARGHRVTYAIPPAFADKVAATGAEVKTWHSTLPSPDADPSVWGTTLLDNVEPFLDDAIQALPQLIEAYAGDEPDLVLHDITAYPARVLAHRWGVPAISLSPNLVAWEGYEEEVAEPMWAEPKKTARGQAYYARFEAWLAENGITEHPDPFTGRPARSLVLIPKALQPNADRVDESVYTFVGACQGDRAAEGTWSRPADAEKVVLVSLGSAFTRQPAFYRACVEAFAGLPGWHLVLQVGKHVDPAELGDVPANVDVRSWVPQLAILKQADLFVTHAGAGGSQEGLATATPMIAVPQAVDQFGNADMLQGLGVARHVPTEEATAETLRATALALVDDPEVARRLKEIQAGMAQEGGTRRAADLIEAELRQRHA</sequence>
<dbReference type="EMBL" id="BMSX01000011">
    <property type="protein sequence ID" value="GGR26680.1"/>
    <property type="molecule type" value="Genomic_DNA"/>
</dbReference>
<evidence type="ECO:0000313" key="5">
    <source>
        <dbReference type="Proteomes" id="UP000658320"/>
    </source>
</evidence>
<keyword evidence="5" id="KW-1185">Reference proteome</keyword>
<dbReference type="InterPro" id="IPR035595">
    <property type="entry name" value="UDP_glycos_trans_CS"/>
</dbReference>
<dbReference type="PANTHER" id="PTHR48050:SF13">
    <property type="entry name" value="STEROL 3-BETA-GLUCOSYLTRANSFERASE UGT80A2"/>
    <property type="match status" value="1"/>
</dbReference>
<accession>A0A918FE22</accession>
<comment type="caution">
    <text evidence="4">The sequence shown here is derived from an EMBL/GenBank/DDBJ whole genome shotgun (WGS) entry which is preliminary data.</text>
</comment>
<dbReference type="CDD" id="cd03784">
    <property type="entry name" value="GT1_Gtf-like"/>
    <property type="match status" value="1"/>
</dbReference>
<keyword evidence="2" id="KW-0808">Transferase</keyword>
<dbReference type="InterPro" id="IPR010610">
    <property type="entry name" value="EryCIII-like_C"/>
</dbReference>
<dbReference type="GO" id="GO:0016758">
    <property type="term" value="F:hexosyltransferase activity"/>
    <property type="evidence" value="ECO:0007669"/>
    <property type="project" value="InterPro"/>
</dbReference>
<dbReference type="InterPro" id="IPR002213">
    <property type="entry name" value="UDP_glucos_trans"/>
</dbReference>
<dbReference type="GO" id="GO:0017000">
    <property type="term" value="P:antibiotic biosynthetic process"/>
    <property type="evidence" value="ECO:0007669"/>
    <property type="project" value="UniProtKB-ARBA"/>
</dbReference>
<dbReference type="PROSITE" id="PS00375">
    <property type="entry name" value="UDPGT"/>
    <property type="match status" value="1"/>
</dbReference>
<dbReference type="FunFam" id="3.40.50.2000:FF:000072">
    <property type="entry name" value="Glycosyl transferase"/>
    <property type="match status" value="1"/>
</dbReference>
<comment type="similarity">
    <text evidence="1">Belongs to the UDP-glycosyltransferase family.</text>
</comment>
<organism evidence="4 5">
    <name type="scientific">Streptomyces aurantiogriseus</name>
    <dbReference type="NCBI Taxonomy" id="66870"/>
    <lineage>
        <taxon>Bacteria</taxon>
        <taxon>Bacillati</taxon>
        <taxon>Actinomycetota</taxon>
        <taxon>Actinomycetes</taxon>
        <taxon>Kitasatosporales</taxon>
        <taxon>Streptomycetaceae</taxon>
        <taxon>Streptomyces</taxon>
    </lineage>
</organism>
<reference evidence="4" key="1">
    <citation type="journal article" date="2014" name="Int. J. Syst. Evol. Microbiol.">
        <title>Complete genome sequence of Corynebacterium casei LMG S-19264T (=DSM 44701T), isolated from a smear-ripened cheese.</title>
        <authorList>
            <consortium name="US DOE Joint Genome Institute (JGI-PGF)"/>
            <person name="Walter F."/>
            <person name="Albersmeier A."/>
            <person name="Kalinowski J."/>
            <person name="Ruckert C."/>
        </authorList>
    </citation>
    <scope>NUCLEOTIDE SEQUENCE</scope>
    <source>
        <strain evidence="4">JCM 4346</strain>
    </source>
</reference>
<protein>
    <submittedName>
        <fullName evidence="4">Macrolide-inactivating glycosyltransferase</fullName>
    </submittedName>
</protein>
<dbReference type="AlphaFoldDB" id="A0A918FE22"/>
<dbReference type="PANTHER" id="PTHR48050">
    <property type="entry name" value="STEROL 3-BETA-GLUCOSYLTRANSFERASE"/>
    <property type="match status" value="1"/>
</dbReference>
<evidence type="ECO:0000256" key="1">
    <source>
        <dbReference type="ARBA" id="ARBA00009995"/>
    </source>
</evidence>
<name>A0A918FE22_9ACTN</name>
<dbReference type="InterPro" id="IPR050426">
    <property type="entry name" value="Glycosyltransferase_28"/>
</dbReference>
<dbReference type="GO" id="GO:0008194">
    <property type="term" value="F:UDP-glycosyltransferase activity"/>
    <property type="evidence" value="ECO:0007669"/>
    <property type="project" value="InterPro"/>
</dbReference>